<evidence type="ECO:0000256" key="1">
    <source>
        <dbReference type="SAM" id="MobiDB-lite"/>
    </source>
</evidence>
<dbReference type="Proteomes" id="UP000299102">
    <property type="component" value="Unassembled WGS sequence"/>
</dbReference>
<evidence type="ECO:0000313" key="3">
    <source>
        <dbReference type="Proteomes" id="UP000299102"/>
    </source>
</evidence>
<evidence type="ECO:0000313" key="2">
    <source>
        <dbReference type="EMBL" id="GBP79459.1"/>
    </source>
</evidence>
<sequence length="84" mass="9339">MSKVSTARHHYARALMCGSRPRPLSRVKNLSTYSFFPESSLGARRGRRPGIPSAAFSSRPGSSECHLAMERSCKESPSKVERRT</sequence>
<gene>
    <name evidence="2" type="ORF">EVAR_48922_1</name>
</gene>
<dbReference type="AlphaFoldDB" id="A0A4C1YXW7"/>
<dbReference type="EMBL" id="BGZK01001414">
    <property type="protein sequence ID" value="GBP79459.1"/>
    <property type="molecule type" value="Genomic_DNA"/>
</dbReference>
<organism evidence="2 3">
    <name type="scientific">Eumeta variegata</name>
    <name type="common">Bagworm moth</name>
    <name type="synonym">Eumeta japonica</name>
    <dbReference type="NCBI Taxonomy" id="151549"/>
    <lineage>
        <taxon>Eukaryota</taxon>
        <taxon>Metazoa</taxon>
        <taxon>Ecdysozoa</taxon>
        <taxon>Arthropoda</taxon>
        <taxon>Hexapoda</taxon>
        <taxon>Insecta</taxon>
        <taxon>Pterygota</taxon>
        <taxon>Neoptera</taxon>
        <taxon>Endopterygota</taxon>
        <taxon>Lepidoptera</taxon>
        <taxon>Glossata</taxon>
        <taxon>Ditrysia</taxon>
        <taxon>Tineoidea</taxon>
        <taxon>Psychidae</taxon>
        <taxon>Oiketicinae</taxon>
        <taxon>Eumeta</taxon>
    </lineage>
</organism>
<keyword evidence="3" id="KW-1185">Reference proteome</keyword>
<feature type="compositionally biased region" description="Basic and acidic residues" evidence="1">
    <location>
        <begin position="67"/>
        <end position="84"/>
    </location>
</feature>
<proteinExistence type="predicted"/>
<accession>A0A4C1YXW7</accession>
<name>A0A4C1YXW7_EUMVA</name>
<reference evidence="2 3" key="1">
    <citation type="journal article" date="2019" name="Commun. Biol.">
        <title>The bagworm genome reveals a unique fibroin gene that provides high tensile strength.</title>
        <authorList>
            <person name="Kono N."/>
            <person name="Nakamura H."/>
            <person name="Ohtoshi R."/>
            <person name="Tomita M."/>
            <person name="Numata K."/>
            <person name="Arakawa K."/>
        </authorList>
    </citation>
    <scope>NUCLEOTIDE SEQUENCE [LARGE SCALE GENOMIC DNA]</scope>
</reference>
<feature type="region of interest" description="Disordered" evidence="1">
    <location>
        <begin position="41"/>
        <end position="84"/>
    </location>
</feature>
<protein>
    <submittedName>
        <fullName evidence="2">Uncharacterized protein</fullName>
    </submittedName>
</protein>
<comment type="caution">
    <text evidence="2">The sequence shown here is derived from an EMBL/GenBank/DDBJ whole genome shotgun (WGS) entry which is preliminary data.</text>
</comment>